<dbReference type="PANTHER" id="PTHR43943:SF2">
    <property type="entry name" value="DEHYDROGENASE_REDUCTASE 4"/>
    <property type="match status" value="1"/>
</dbReference>
<evidence type="ECO:0000313" key="4">
    <source>
        <dbReference type="WBParaSite" id="Gr19_v10_g15619.t1"/>
    </source>
</evidence>
<dbReference type="PRINTS" id="PR00080">
    <property type="entry name" value="SDRFAMILY"/>
</dbReference>
<dbReference type="NCBIfam" id="NF005559">
    <property type="entry name" value="PRK07231.1"/>
    <property type="match status" value="1"/>
</dbReference>
<dbReference type="AlphaFoldDB" id="A0A914HBN4"/>
<dbReference type="SUPFAM" id="SSF51735">
    <property type="entry name" value="NAD(P)-binding Rossmann-fold domains"/>
    <property type="match status" value="1"/>
</dbReference>
<evidence type="ECO:0000256" key="1">
    <source>
        <dbReference type="ARBA" id="ARBA00006484"/>
    </source>
</evidence>
<name>A0A914HBN4_GLORO</name>
<evidence type="ECO:0000256" key="2">
    <source>
        <dbReference type="ARBA" id="ARBA00023002"/>
    </source>
</evidence>
<proteinExistence type="inferred from homology"/>
<dbReference type="Proteomes" id="UP000887572">
    <property type="component" value="Unplaced"/>
</dbReference>
<keyword evidence="3" id="KW-1185">Reference proteome</keyword>
<dbReference type="InterPro" id="IPR036291">
    <property type="entry name" value="NAD(P)-bd_dom_sf"/>
</dbReference>
<dbReference type="InterPro" id="IPR020904">
    <property type="entry name" value="Sc_DH/Rdtase_CS"/>
</dbReference>
<dbReference type="PANTHER" id="PTHR43943">
    <property type="entry name" value="DEHYDROGENASE/REDUCTASE (SDR FAMILY) MEMBER 4"/>
    <property type="match status" value="1"/>
</dbReference>
<dbReference type="GO" id="GO:0004090">
    <property type="term" value="F:carbonyl reductase (NADPH) activity"/>
    <property type="evidence" value="ECO:0007669"/>
    <property type="project" value="TreeGrafter"/>
</dbReference>
<dbReference type="WBParaSite" id="Gr19_v10_g15619.t1">
    <property type="protein sequence ID" value="Gr19_v10_g15619.t1"/>
    <property type="gene ID" value="Gr19_v10_g15619"/>
</dbReference>
<evidence type="ECO:0000313" key="3">
    <source>
        <dbReference type="Proteomes" id="UP000887572"/>
    </source>
</evidence>
<organism evidence="3 4">
    <name type="scientific">Globodera rostochiensis</name>
    <name type="common">Golden nematode worm</name>
    <name type="synonym">Heterodera rostochiensis</name>
    <dbReference type="NCBI Taxonomy" id="31243"/>
    <lineage>
        <taxon>Eukaryota</taxon>
        <taxon>Metazoa</taxon>
        <taxon>Ecdysozoa</taxon>
        <taxon>Nematoda</taxon>
        <taxon>Chromadorea</taxon>
        <taxon>Rhabditida</taxon>
        <taxon>Tylenchina</taxon>
        <taxon>Tylenchomorpha</taxon>
        <taxon>Tylenchoidea</taxon>
        <taxon>Heteroderidae</taxon>
        <taxon>Heteroderinae</taxon>
        <taxon>Globodera</taxon>
    </lineage>
</organism>
<dbReference type="Gene3D" id="3.40.50.720">
    <property type="entry name" value="NAD(P)-binding Rossmann-like Domain"/>
    <property type="match status" value="1"/>
</dbReference>
<dbReference type="InterPro" id="IPR002347">
    <property type="entry name" value="SDR_fam"/>
</dbReference>
<comment type="similarity">
    <text evidence="1">Belongs to the short-chain dehydrogenases/reductases (SDR) family.</text>
</comment>
<accession>A0A914HBN4</accession>
<protein>
    <submittedName>
        <fullName evidence="4">Uncharacterized protein</fullName>
    </submittedName>
</protein>
<keyword evidence="2" id="KW-0560">Oxidoreductase</keyword>
<dbReference type="PRINTS" id="PR00081">
    <property type="entry name" value="GDHRDH"/>
</dbReference>
<reference evidence="4" key="1">
    <citation type="submission" date="2022-11" db="UniProtKB">
        <authorList>
            <consortium name="WormBaseParasite"/>
        </authorList>
    </citation>
    <scope>IDENTIFICATION</scope>
</reference>
<dbReference type="FunFam" id="3.40.50.720:FF:000084">
    <property type="entry name" value="Short-chain dehydrogenase reductase"/>
    <property type="match status" value="1"/>
</dbReference>
<sequence>MLTTKYKAFRLENKVAVITAATNGIGLAIAERLGHEGARLVVSSRSGDNVQKAVEQLVASGLKRSDVLGCTCHVANADDRCRLLDTTIQRFGCVHILVNNAGINPIYGDLLDVDERAWDKLFDVNVKAGFMLAKLFTPEIERSGGGSIIFNASIGAYRSPQGIAAYGITKTALLGLTKALAEALAPKGIRVNAIAPGIIKTKMSKALWDGADERNSAEAIGTLMGRLGEPAECAALVAFLCSSDASYITGESVPVAGGAFSRL</sequence>
<dbReference type="Pfam" id="PF13561">
    <property type="entry name" value="adh_short_C2"/>
    <property type="match status" value="1"/>
</dbReference>
<dbReference type="PROSITE" id="PS00061">
    <property type="entry name" value="ADH_SHORT"/>
    <property type="match status" value="1"/>
</dbReference>